<evidence type="ECO:0000256" key="1">
    <source>
        <dbReference type="SAM" id="SignalP"/>
    </source>
</evidence>
<organism evidence="2 3">
    <name type="scientific">Aspergillus japonicus CBS 114.51</name>
    <dbReference type="NCBI Taxonomy" id="1448312"/>
    <lineage>
        <taxon>Eukaryota</taxon>
        <taxon>Fungi</taxon>
        <taxon>Dikarya</taxon>
        <taxon>Ascomycota</taxon>
        <taxon>Pezizomycotina</taxon>
        <taxon>Eurotiomycetes</taxon>
        <taxon>Eurotiomycetidae</taxon>
        <taxon>Eurotiales</taxon>
        <taxon>Aspergillaceae</taxon>
        <taxon>Aspergillus</taxon>
        <taxon>Aspergillus subgen. Circumdati</taxon>
    </lineage>
</organism>
<evidence type="ECO:0008006" key="4">
    <source>
        <dbReference type="Google" id="ProtNLM"/>
    </source>
</evidence>
<dbReference type="AlphaFoldDB" id="A0A8T8XEL1"/>
<protein>
    <recommendedName>
        <fullName evidence="4">Secreted protein</fullName>
    </recommendedName>
</protein>
<feature type="signal peptide" evidence="1">
    <location>
        <begin position="1"/>
        <end position="41"/>
    </location>
</feature>
<reference evidence="2 3" key="1">
    <citation type="submission" date="2018-02" db="EMBL/GenBank/DDBJ databases">
        <title>The genomes of Aspergillus section Nigri reveals drivers in fungal speciation.</title>
        <authorList>
            <consortium name="DOE Joint Genome Institute"/>
            <person name="Vesth T.C."/>
            <person name="Nybo J."/>
            <person name="Theobald S."/>
            <person name="Brandl J."/>
            <person name="Frisvad J.C."/>
            <person name="Nielsen K.F."/>
            <person name="Lyhne E.K."/>
            <person name="Kogle M.E."/>
            <person name="Kuo A."/>
            <person name="Riley R."/>
            <person name="Clum A."/>
            <person name="Nolan M."/>
            <person name="Lipzen A."/>
            <person name="Salamov A."/>
            <person name="Henrissat B."/>
            <person name="Wiebenga A."/>
            <person name="De vries R.P."/>
            <person name="Grigoriev I.V."/>
            <person name="Mortensen U.H."/>
            <person name="Andersen M.R."/>
            <person name="Baker S.E."/>
        </authorList>
    </citation>
    <scope>NUCLEOTIDE SEQUENCE [LARGE SCALE GENOMIC DNA]</scope>
    <source>
        <strain evidence="2 3">CBS 114.51</strain>
    </source>
</reference>
<dbReference type="RefSeq" id="XP_025532459.1">
    <property type="nucleotide sequence ID" value="XM_025665956.1"/>
</dbReference>
<keyword evidence="3" id="KW-1185">Reference proteome</keyword>
<dbReference type="GeneID" id="37169648"/>
<feature type="chain" id="PRO_5035866401" description="Secreted protein" evidence="1">
    <location>
        <begin position="42"/>
        <end position="85"/>
    </location>
</feature>
<keyword evidence="1" id="KW-0732">Signal</keyword>
<evidence type="ECO:0000313" key="3">
    <source>
        <dbReference type="Proteomes" id="UP000249497"/>
    </source>
</evidence>
<accession>A0A8T8XEL1</accession>
<dbReference type="Proteomes" id="UP000249497">
    <property type="component" value="Unassembled WGS sequence"/>
</dbReference>
<gene>
    <name evidence="2" type="ORF">BO86DRAFT_114266</name>
</gene>
<dbReference type="EMBL" id="KZ824772">
    <property type="protein sequence ID" value="RAH86565.1"/>
    <property type="molecule type" value="Genomic_DNA"/>
</dbReference>
<name>A0A8T8XEL1_ASPJA</name>
<sequence>MQRYQESGRRGGGLGRRMTGRRDDCLLFFFLFPLLFVKTSTKCAHTTTQMNICTQESLAEKNRHFGILFQYSSLSIGSYNTKKKK</sequence>
<proteinExistence type="predicted"/>
<evidence type="ECO:0000313" key="2">
    <source>
        <dbReference type="EMBL" id="RAH86565.1"/>
    </source>
</evidence>